<accession>E3LFU0</accession>
<dbReference type="GO" id="GO:0004523">
    <property type="term" value="F:RNA-DNA hybrid ribonuclease activity"/>
    <property type="evidence" value="ECO:0007669"/>
    <property type="project" value="UniProtKB-EC"/>
</dbReference>
<dbReference type="InterPro" id="IPR050092">
    <property type="entry name" value="RNase_H"/>
</dbReference>
<dbReference type="GO" id="GO:0003676">
    <property type="term" value="F:nucleic acid binding"/>
    <property type="evidence" value="ECO:0007669"/>
    <property type="project" value="InterPro"/>
</dbReference>
<dbReference type="GO" id="GO:0043137">
    <property type="term" value="P:DNA replication, removal of RNA primer"/>
    <property type="evidence" value="ECO:0007669"/>
    <property type="project" value="TreeGrafter"/>
</dbReference>
<proteinExistence type="inferred from homology"/>
<dbReference type="AlphaFoldDB" id="E3LFU0"/>
<dbReference type="eggNOG" id="KOG3752">
    <property type="taxonomic scope" value="Eukaryota"/>
</dbReference>
<reference evidence="9" key="1">
    <citation type="submission" date="2007-07" db="EMBL/GenBank/DDBJ databases">
        <title>PCAP assembly of the Caenorhabditis remanei genome.</title>
        <authorList>
            <consortium name="The Caenorhabditis remanei Sequencing Consortium"/>
            <person name="Wilson R.K."/>
        </authorList>
    </citation>
    <scope>NUCLEOTIDE SEQUENCE [LARGE SCALE GENOMIC DNA]</scope>
    <source>
        <strain evidence="9">PB4641</strain>
    </source>
</reference>
<dbReference type="HOGENOM" id="CLU_392906_0_0_1"/>
<dbReference type="SUPFAM" id="SSF53098">
    <property type="entry name" value="Ribonuclease H-like"/>
    <property type="match status" value="3"/>
</dbReference>
<feature type="domain" description="RNase H type-1" evidence="8">
    <location>
        <begin position="10"/>
        <end position="154"/>
    </location>
</feature>
<sequence>MVRNIFWSEPENCPVVYIAGVCERPRTTKAKATYGVCWGENDSRNTFGRVKGPQTELRAELTSLKMALETAIRLDASKVLIASTSTRIYTELEVLEAKDSDYTSSLNSDLLSELQRLLSMAFDLKYYLISVPAFPDIRANGYRLALQLATRGETLGSPIPMGFDIPTVAILGACKQEEQGNTVASFAVYWKEDNGGNTFGLVEGKQTELRATLLALRVALTTAIDKGLFGVMIITRSQDVAKLLATIRSTDQPDFCGKSNSDIVVKCRQLCLNIEKMTVKHYTAKEESFVLDKAAEILHEGVKMLEKSQELNETADGTVPLVVDSNEVAEPDNRAELVNAPISTKKVYTVAVIGMCADDGNTKSSYAVYWGHEDSRNKFELIDGKSSEIGAELHAVRDVLKTAQAQGISRVHLKTRFKKFQWWFEQNKDKSDGEGAVQECRAVMAECQAAVKKLRKVTIGFLNPELPERKSAMSYAELAKLRIESETELNTSTLVPLQPPINDELMGKFVSNVLPPVEEKISLAHKRVEEHRLLQHSDSNEYVEEKLSDMNTSIGQQGPADPECRSEIPTVYIGGSCRGRGHQNAIGIYSVFWSLGASGSIQGPVTGNVNNIRAKLMAVKVAIDQALKSEFFSLIVRTNDHMVFDTLHHLNSPIGNKDLIEDIESLTTKMENVTFEMSTGDDIKCNILTDKLAEAIINSFVI</sequence>
<dbReference type="FunCoup" id="E3LFU0">
    <property type="interactions" value="483"/>
</dbReference>
<protein>
    <recommendedName>
        <fullName evidence="3">ribonuclease H</fullName>
        <ecNumber evidence="3">3.1.26.4</ecNumber>
    </recommendedName>
</protein>
<evidence type="ECO:0000256" key="4">
    <source>
        <dbReference type="ARBA" id="ARBA00022722"/>
    </source>
</evidence>
<name>E3LFU0_CAERE</name>
<feature type="domain" description="RNase H type-1" evidence="8">
    <location>
        <begin position="565"/>
        <end position="698"/>
    </location>
</feature>
<dbReference type="OrthoDB" id="407198at2759"/>
<keyword evidence="10" id="KW-1185">Reference proteome</keyword>
<evidence type="ECO:0000256" key="6">
    <source>
        <dbReference type="ARBA" id="ARBA00022759"/>
    </source>
</evidence>
<dbReference type="InterPro" id="IPR036397">
    <property type="entry name" value="RNaseH_sf"/>
</dbReference>
<evidence type="ECO:0000313" key="10">
    <source>
        <dbReference type="Proteomes" id="UP000008281"/>
    </source>
</evidence>
<dbReference type="InterPro" id="IPR002156">
    <property type="entry name" value="RNaseH_domain"/>
</dbReference>
<organism evidence="10">
    <name type="scientific">Caenorhabditis remanei</name>
    <name type="common">Caenorhabditis vulgaris</name>
    <dbReference type="NCBI Taxonomy" id="31234"/>
    <lineage>
        <taxon>Eukaryota</taxon>
        <taxon>Metazoa</taxon>
        <taxon>Ecdysozoa</taxon>
        <taxon>Nematoda</taxon>
        <taxon>Chromadorea</taxon>
        <taxon>Rhabditida</taxon>
        <taxon>Rhabditina</taxon>
        <taxon>Rhabditomorpha</taxon>
        <taxon>Rhabditoidea</taxon>
        <taxon>Rhabditidae</taxon>
        <taxon>Peloderinae</taxon>
        <taxon>Caenorhabditis</taxon>
    </lineage>
</organism>
<evidence type="ECO:0000256" key="7">
    <source>
        <dbReference type="ARBA" id="ARBA00022801"/>
    </source>
</evidence>
<dbReference type="EC" id="3.1.26.4" evidence="3"/>
<gene>
    <name evidence="9" type="ORF">CRE_02239</name>
</gene>
<evidence type="ECO:0000256" key="3">
    <source>
        <dbReference type="ARBA" id="ARBA00012180"/>
    </source>
</evidence>
<dbReference type="Gene3D" id="3.30.420.10">
    <property type="entry name" value="Ribonuclease H-like superfamily/Ribonuclease H"/>
    <property type="match status" value="4"/>
</dbReference>
<evidence type="ECO:0000313" key="9">
    <source>
        <dbReference type="EMBL" id="EFO86209.1"/>
    </source>
</evidence>
<dbReference type="Proteomes" id="UP000008281">
    <property type="component" value="Unassembled WGS sequence"/>
</dbReference>
<dbReference type="InterPro" id="IPR012337">
    <property type="entry name" value="RNaseH-like_sf"/>
</dbReference>
<evidence type="ECO:0000256" key="1">
    <source>
        <dbReference type="ARBA" id="ARBA00000077"/>
    </source>
</evidence>
<evidence type="ECO:0000256" key="2">
    <source>
        <dbReference type="ARBA" id="ARBA00005300"/>
    </source>
</evidence>
<keyword evidence="4" id="KW-0540">Nuclease</keyword>
<evidence type="ECO:0000259" key="8">
    <source>
        <dbReference type="PROSITE" id="PS50879"/>
    </source>
</evidence>
<keyword evidence="7" id="KW-0378">Hydrolase</keyword>
<dbReference type="STRING" id="31234.E3LFU0"/>
<keyword evidence="6" id="KW-0255">Endonuclease</keyword>
<dbReference type="PANTHER" id="PTHR10642:SF26">
    <property type="entry name" value="RIBONUCLEASE H1"/>
    <property type="match status" value="1"/>
</dbReference>
<dbReference type="EMBL" id="DS268408">
    <property type="protein sequence ID" value="EFO86209.1"/>
    <property type="molecule type" value="Genomic_DNA"/>
</dbReference>
<dbReference type="PROSITE" id="PS50879">
    <property type="entry name" value="RNASE_H_1"/>
    <property type="match status" value="2"/>
</dbReference>
<dbReference type="OMA" id="WSEPENC"/>
<keyword evidence="5" id="KW-0479">Metal-binding</keyword>
<comment type="catalytic activity">
    <reaction evidence="1">
        <text>Endonucleolytic cleavage to 5'-phosphomonoester.</text>
        <dbReference type="EC" id="3.1.26.4"/>
    </reaction>
</comment>
<dbReference type="GO" id="GO:0046872">
    <property type="term" value="F:metal ion binding"/>
    <property type="evidence" value="ECO:0007669"/>
    <property type="project" value="UniProtKB-KW"/>
</dbReference>
<dbReference type="PANTHER" id="PTHR10642">
    <property type="entry name" value="RIBONUCLEASE H1"/>
    <property type="match status" value="1"/>
</dbReference>
<evidence type="ECO:0000256" key="5">
    <source>
        <dbReference type="ARBA" id="ARBA00022723"/>
    </source>
</evidence>
<comment type="similarity">
    <text evidence="2">Belongs to the RNase H family.</text>
</comment>
<dbReference type="InParanoid" id="E3LFU0"/>